<keyword evidence="3" id="KW-0328">Glycosyltransferase</keyword>
<feature type="transmembrane region" description="Helical" evidence="9">
    <location>
        <begin position="163"/>
        <end position="181"/>
    </location>
</feature>
<evidence type="ECO:0000256" key="8">
    <source>
        <dbReference type="SAM" id="MobiDB-lite"/>
    </source>
</evidence>
<feature type="transmembrane region" description="Helical" evidence="9">
    <location>
        <begin position="419"/>
        <end position="437"/>
    </location>
</feature>
<feature type="transmembrane region" description="Helical" evidence="9">
    <location>
        <begin position="50"/>
        <end position="69"/>
    </location>
</feature>
<dbReference type="EMBL" id="BOOH01000009">
    <property type="protein sequence ID" value="GIH74463.1"/>
    <property type="molecule type" value="Genomic_DNA"/>
</dbReference>
<dbReference type="GO" id="GO:0009103">
    <property type="term" value="P:lipopolysaccharide biosynthetic process"/>
    <property type="evidence" value="ECO:0007669"/>
    <property type="project" value="UniProtKB-ARBA"/>
</dbReference>
<evidence type="ECO:0000256" key="9">
    <source>
        <dbReference type="SAM" id="Phobius"/>
    </source>
</evidence>
<evidence type="ECO:0000313" key="11">
    <source>
        <dbReference type="Proteomes" id="UP000616724"/>
    </source>
</evidence>
<feature type="region of interest" description="Disordered" evidence="8">
    <location>
        <begin position="1"/>
        <end position="20"/>
    </location>
</feature>
<keyword evidence="5 9" id="KW-0812">Transmembrane</keyword>
<feature type="transmembrane region" description="Helical" evidence="9">
    <location>
        <begin position="108"/>
        <end position="131"/>
    </location>
</feature>
<dbReference type="GO" id="GO:0005886">
    <property type="term" value="C:plasma membrane"/>
    <property type="evidence" value="ECO:0007669"/>
    <property type="project" value="UniProtKB-SubCell"/>
</dbReference>
<sequence length="508" mass="54940">MGGLRAVPGTAARPRSGRRWAERVRERTRRSWAALAHGRPWAARVREHRWFLGVLALGAALRVVTMLGYRPALWFPDSYTYVVTALKLRPDLVRPAGYPVFLRLLEPFHSFAVVSLAQHLLGLLTGALVYLTARRLRAAGWAAALASVPVLLDAYQIELEHLLVSDTLFTVLVVAAACLAVSPRLGRRTACGIGLLLAAATLTRTVGLPMVAVFAAWLIYRERGRVLTAGVMLAAATVPILGYGAWFHATYERVGLVGANGVFLYSKTMTFADCAVMDPPPDLAVLCDPRPPERRPVAQEYIWSPDSPLVKLPGITFTEETDALAGRFASLAIRSQPLDYLGSALSELARSFTWGRPVYPDAEVYGYYRFPAAPPPPPGRYPATVGAEFAQRYERGPITTVIAEPYAGWMRAYQDAVRLPGAALLVILAAAPALAGLRRWRGRKGAAEGGTAEAGTAMWVLPWATAVVLLAVPPAVAEFDYRYVLPAVPAACLALSLLPGNASSKNIP</sequence>
<keyword evidence="7 9" id="KW-0472">Membrane</keyword>
<feature type="transmembrane region" description="Helical" evidence="9">
    <location>
        <begin position="193"/>
        <end position="220"/>
    </location>
</feature>
<dbReference type="PANTHER" id="PTHR33908:SF11">
    <property type="entry name" value="MEMBRANE PROTEIN"/>
    <property type="match status" value="1"/>
</dbReference>
<dbReference type="PANTHER" id="PTHR33908">
    <property type="entry name" value="MANNOSYLTRANSFERASE YKCB-RELATED"/>
    <property type="match status" value="1"/>
</dbReference>
<dbReference type="GO" id="GO:0016763">
    <property type="term" value="F:pentosyltransferase activity"/>
    <property type="evidence" value="ECO:0007669"/>
    <property type="project" value="TreeGrafter"/>
</dbReference>
<evidence type="ECO:0000313" key="10">
    <source>
        <dbReference type="EMBL" id="GIH74463.1"/>
    </source>
</evidence>
<dbReference type="Proteomes" id="UP000616724">
    <property type="component" value="Unassembled WGS sequence"/>
</dbReference>
<keyword evidence="4" id="KW-0808">Transferase</keyword>
<evidence type="ECO:0008006" key="12">
    <source>
        <dbReference type="Google" id="ProtNLM"/>
    </source>
</evidence>
<reference evidence="10 11" key="1">
    <citation type="submission" date="2021-01" db="EMBL/GenBank/DDBJ databases">
        <title>Whole genome shotgun sequence of Planobispora longispora NBRC 13918.</title>
        <authorList>
            <person name="Komaki H."/>
            <person name="Tamura T."/>
        </authorList>
    </citation>
    <scope>NUCLEOTIDE SEQUENCE [LARGE SCALE GENOMIC DNA]</scope>
    <source>
        <strain evidence="10 11">NBRC 13918</strain>
    </source>
</reference>
<keyword evidence="2" id="KW-1003">Cell membrane</keyword>
<feature type="transmembrane region" description="Helical" evidence="9">
    <location>
        <begin position="138"/>
        <end position="157"/>
    </location>
</feature>
<protein>
    <recommendedName>
        <fullName evidence="12">Glycosyltransferase RgtA/B/C/D-like domain-containing protein</fullName>
    </recommendedName>
</protein>
<dbReference type="RefSeq" id="WP_239315875.1">
    <property type="nucleotide sequence ID" value="NZ_BOOH01000009.1"/>
</dbReference>
<evidence type="ECO:0000256" key="1">
    <source>
        <dbReference type="ARBA" id="ARBA00004651"/>
    </source>
</evidence>
<dbReference type="InterPro" id="IPR050297">
    <property type="entry name" value="LipidA_mod_glycosyltrf_83"/>
</dbReference>
<evidence type="ECO:0000256" key="3">
    <source>
        <dbReference type="ARBA" id="ARBA00022676"/>
    </source>
</evidence>
<feature type="transmembrane region" description="Helical" evidence="9">
    <location>
        <begin position="226"/>
        <end position="246"/>
    </location>
</feature>
<evidence type="ECO:0000256" key="5">
    <source>
        <dbReference type="ARBA" id="ARBA00022692"/>
    </source>
</evidence>
<proteinExistence type="predicted"/>
<feature type="transmembrane region" description="Helical" evidence="9">
    <location>
        <begin position="457"/>
        <end position="476"/>
    </location>
</feature>
<comment type="subcellular location">
    <subcellularLocation>
        <location evidence="1">Cell membrane</location>
        <topology evidence="1">Multi-pass membrane protein</topology>
    </subcellularLocation>
</comment>
<name>A0A8J3W3L8_9ACTN</name>
<gene>
    <name evidence="10" type="ORF">Plo01_08920</name>
</gene>
<organism evidence="10 11">
    <name type="scientific">Planobispora longispora</name>
    <dbReference type="NCBI Taxonomy" id="28887"/>
    <lineage>
        <taxon>Bacteria</taxon>
        <taxon>Bacillati</taxon>
        <taxon>Actinomycetota</taxon>
        <taxon>Actinomycetes</taxon>
        <taxon>Streptosporangiales</taxon>
        <taxon>Streptosporangiaceae</taxon>
        <taxon>Planobispora</taxon>
    </lineage>
</organism>
<keyword evidence="6 9" id="KW-1133">Transmembrane helix</keyword>
<evidence type="ECO:0000256" key="4">
    <source>
        <dbReference type="ARBA" id="ARBA00022679"/>
    </source>
</evidence>
<evidence type="ECO:0000256" key="7">
    <source>
        <dbReference type="ARBA" id="ARBA00023136"/>
    </source>
</evidence>
<evidence type="ECO:0000256" key="6">
    <source>
        <dbReference type="ARBA" id="ARBA00022989"/>
    </source>
</evidence>
<keyword evidence="11" id="KW-1185">Reference proteome</keyword>
<dbReference type="AlphaFoldDB" id="A0A8J3W3L8"/>
<evidence type="ECO:0000256" key="2">
    <source>
        <dbReference type="ARBA" id="ARBA00022475"/>
    </source>
</evidence>
<comment type="caution">
    <text evidence="10">The sequence shown here is derived from an EMBL/GenBank/DDBJ whole genome shotgun (WGS) entry which is preliminary data.</text>
</comment>
<accession>A0A8J3W3L8</accession>